<evidence type="ECO:0000313" key="2">
    <source>
        <dbReference type="EMBL" id="KAG9273880.1"/>
    </source>
</evidence>
<sequence length="351" mass="39426">MLTHRWKMLGLQPSVIGNRDDHTSKHLNQESKTEDCPLKFMALQTSHSRAPRERRQENSSSNSSDVGIPEVKANNMDVPVSSNTAASEQSNSDNSDLSDQERGRAQVSKWSAPVELYLRPEPYNNDLDSSYSPVTVDEQVYPQVLPAPLKDLDFTHGDPSTELSDSQQRLFSADPCLAPLVVRLLELEKLQSATVQKERAKRPTTARAQTKNSTRSKNCELMVSKSWSPEDADCNSVTCSFTKLSLCPNTSSCRCRRDACPMAKLRYRSREMCLQQYQTLLKHPQAMPGKLNRPVAVVPVFSVSVKTSPKPKTPNRTRRLRTTKKSSSRPQRDNSTSAKKTRTASIRKSEF</sequence>
<feature type="compositionally biased region" description="Low complexity" evidence="1">
    <location>
        <begin position="87"/>
        <end position="97"/>
    </location>
</feature>
<dbReference type="PANTHER" id="PTHR22145">
    <property type="entry name" value="SI:CH211-266K22.6"/>
    <property type="match status" value="1"/>
</dbReference>
<evidence type="ECO:0000313" key="3">
    <source>
        <dbReference type="Proteomes" id="UP000752171"/>
    </source>
</evidence>
<gene>
    <name evidence="2" type="ORF">AMEX_G10651</name>
</gene>
<feature type="region of interest" description="Disordered" evidence="1">
    <location>
        <begin position="1"/>
        <end position="108"/>
    </location>
</feature>
<dbReference type="InterPro" id="IPR029266">
    <property type="entry name" value="FAM217"/>
</dbReference>
<comment type="caution">
    <text evidence="2">The sequence shown here is derived from an EMBL/GenBank/DDBJ whole genome shotgun (WGS) entry which is preliminary data.</text>
</comment>
<reference evidence="2 3" key="1">
    <citation type="submission" date="2021-07" db="EMBL/GenBank/DDBJ databases">
        <authorList>
            <person name="Imarazene B."/>
            <person name="Zahm M."/>
            <person name="Klopp C."/>
            <person name="Cabau C."/>
            <person name="Beille S."/>
            <person name="Jouanno E."/>
            <person name="Castinel A."/>
            <person name="Lluch J."/>
            <person name="Gil L."/>
            <person name="Kuchtly C."/>
            <person name="Lopez Roques C."/>
            <person name="Donnadieu C."/>
            <person name="Parrinello H."/>
            <person name="Journot L."/>
            <person name="Du K."/>
            <person name="Schartl M."/>
            <person name="Retaux S."/>
            <person name="Guiguen Y."/>
        </authorList>
    </citation>
    <scope>NUCLEOTIDE SEQUENCE [LARGE SCALE GENOMIC DNA]</scope>
    <source>
        <strain evidence="2">Pach_M1</strain>
        <tissue evidence="2">Testis</tissue>
    </source>
</reference>
<feature type="compositionally biased region" description="Polar residues" evidence="1">
    <location>
        <begin position="333"/>
        <end position="351"/>
    </location>
</feature>
<protein>
    <submittedName>
        <fullName evidence="2">Protein FAM217A</fullName>
    </submittedName>
</protein>
<feature type="compositionally biased region" description="Basic residues" evidence="1">
    <location>
        <begin position="313"/>
        <end position="327"/>
    </location>
</feature>
<dbReference type="PANTHER" id="PTHR22145:SF4">
    <property type="entry name" value="PROTEIN FAM217A"/>
    <property type="match status" value="1"/>
</dbReference>
<dbReference type="Proteomes" id="UP000752171">
    <property type="component" value="Unassembled WGS sequence"/>
</dbReference>
<dbReference type="AlphaFoldDB" id="A0A8T2LQY3"/>
<feature type="region of interest" description="Disordered" evidence="1">
    <location>
        <begin position="305"/>
        <end position="351"/>
    </location>
</feature>
<evidence type="ECO:0000256" key="1">
    <source>
        <dbReference type="SAM" id="MobiDB-lite"/>
    </source>
</evidence>
<proteinExistence type="predicted"/>
<dbReference type="EMBL" id="JAICCE010000008">
    <property type="protein sequence ID" value="KAG9273880.1"/>
    <property type="molecule type" value="Genomic_DNA"/>
</dbReference>
<accession>A0A8T2LQY3</accession>
<organism evidence="2 3">
    <name type="scientific">Astyanax mexicanus</name>
    <name type="common">Blind cave fish</name>
    <name type="synonym">Astyanax fasciatus mexicanus</name>
    <dbReference type="NCBI Taxonomy" id="7994"/>
    <lineage>
        <taxon>Eukaryota</taxon>
        <taxon>Metazoa</taxon>
        <taxon>Chordata</taxon>
        <taxon>Craniata</taxon>
        <taxon>Vertebrata</taxon>
        <taxon>Euteleostomi</taxon>
        <taxon>Actinopterygii</taxon>
        <taxon>Neopterygii</taxon>
        <taxon>Teleostei</taxon>
        <taxon>Ostariophysi</taxon>
        <taxon>Characiformes</taxon>
        <taxon>Characoidei</taxon>
        <taxon>Acestrorhamphidae</taxon>
        <taxon>Acestrorhamphinae</taxon>
        <taxon>Astyanax</taxon>
    </lineage>
</organism>
<dbReference type="Pfam" id="PF15344">
    <property type="entry name" value="FAM217"/>
    <property type="match status" value="1"/>
</dbReference>
<feature type="compositionally biased region" description="Basic and acidic residues" evidence="1">
    <location>
        <begin position="18"/>
        <end position="37"/>
    </location>
</feature>
<name>A0A8T2LQY3_ASTMX</name>